<dbReference type="AlphaFoldDB" id="B0TM31"/>
<keyword evidence="1" id="KW-0732">Signal</keyword>
<keyword evidence="3" id="KW-1185">Reference proteome</keyword>
<dbReference type="HOGENOM" id="CLU_1347877_0_0_6"/>
<accession>B0TM31</accession>
<gene>
    <name evidence="2" type="ordered locus">Shal_0048</name>
</gene>
<dbReference type="Proteomes" id="UP000001317">
    <property type="component" value="Chromosome"/>
</dbReference>
<organism evidence="2 3">
    <name type="scientific">Shewanella halifaxensis (strain HAW-EB4)</name>
    <dbReference type="NCBI Taxonomy" id="458817"/>
    <lineage>
        <taxon>Bacteria</taxon>
        <taxon>Pseudomonadati</taxon>
        <taxon>Pseudomonadota</taxon>
        <taxon>Gammaproteobacteria</taxon>
        <taxon>Alteromonadales</taxon>
        <taxon>Shewanellaceae</taxon>
        <taxon>Shewanella</taxon>
    </lineage>
</organism>
<proteinExistence type="predicted"/>
<dbReference type="STRING" id="458817.Shal_0048"/>
<evidence type="ECO:0000313" key="3">
    <source>
        <dbReference type="Proteomes" id="UP000001317"/>
    </source>
</evidence>
<reference evidence="2" key="1">
    <citation type="submission" date="2008-01" db="EMBL/GenBank/DDBJ databases">
        <title>Complete sequence of Shewanella halifaxensis HAW-EB4.</title>
        <authorList>
            <consortium name="US DOE Joint Genome Institute"/>
            <person name="Copeland A."/>
            <person name="Lucas S."/>
            <person name="Lapidus A."/>
            <person name="Glavina del Rio T."/>
            <person name="Dalin E."/>
            <person name="Tice H."/>
            <person name="Bruce D."/>
            <person name="Goodwin L."/>
            <person name="Pitluck S."/>
            <person name="Sims D."/>
            <person name="Brettin T."/>
            <person name="Detter J.C."/>
            <person name="Han C."/>
            <person name="Kuske C.R."/>
            <person name="Schmutz J."/>
            <person name="Larimer F."/>
            <person name="Land M."/>
            <person name="Hauser L."/>
            <person name="Kyrpides N."/>
            <person name="Kim E."/>
            <person name="Zhao J.-S."/>
            <person name="Richardson P."/>
        </authorList>
    </citation>
    <scope>NUCLEOTIDE SEQUENCE [LARGE SCALE GENOMIC DNA]</scope>
    <source>
        <strain evidence="2">HAW-EB4</strain>
    </source>
</reference>
<dbReference type="KEGG" id="shl:Shal_0048"/>
<evidence type="ECO:0008006" key="4">
    <source>
        <dbReference type="Google" id="ProtNLM"/>
    </source>
</evidence>
<sequence>MDVLLMKKLIAASILVSLSSAASADEQETLDMSDPTAVYSSLGISVDTREDLDVNGGFAWGVNQLLIETKGGGDSVSLTYARMTEGSGLYAETTFNKDLRSVNAGYITTFSLAESMKLYPVIMGGYINDEVSDDVTPIMSTGFYFRYNFGSGFHLGVDPFYTIGTDSFDSFVVDTFLGYQYKSHRFRVGIDEDKEVSLEYKIAFF</sequence>
<evidence type="ECO:0000256" key="1">
    <source>
        <dbReference type="SAM" id="SignalP"/>
    </source>
</evidence>
<evidence type="ECO:0000313" key="2">
    <source>
        <dbReference type="EMBL" id="ABZ74624.1"/>
    </source>
</evidence>
<protein>
    <recommendedName>
        <fullName evidence="4">Outer membrane protein beta-barrel domain-containing protein</fullName>
    </recommendedName>
</protein>
<name>B0TM31_SHEHH</name>
<feature type="signal peptide" evidence="1">
    <location>
        <begin position="1"/>
        <end position="24"/>
    </location>
</feature>
<dbReference type="EMBL" id="CP000931">
    <property type="protein sequence ID" value="ABZ74624.1"/>
    <property type="molecule type" value="Genomic_DNA"/>
</dbReference>
<feature type="chain" id="PRO_5002753823" description="Outer membrane protein beta-barrel domain-containing protein" evidence="1">
    <location>
        <begin position="25"/>
        <end position="205"/>
    </location>
</feature>